<reference evidence="2 3" key="1">
    <citation type="submission" date="2018-12" db="EMBL/GenBank/DDBJ databases">
        <title>bacterium Hansschlegelia zhihuaiae S113.</title>
        <authorList>
            <person name="He J."/>
        </authorList>
    </citation>
    <scope>NUCLEOTIDE SEQUENCE [LARGE SCALE GENOMIC DNA]</scope>
    <source>
        <strain evidence="2 3">S 113</strain>
    </source>
</reference>
<dbReference type="OrthoDB" id="7450520at2"/>
<dbReference type="Proteomes" id="UP000289708">
    <property type="component" value="Unassembled WGS sequence"/>
</dbReference>
<accession>A0A4Q0MAV3</accession>
<keyword evidence="3" id="KW-1185">Reference proteome</keyword>
<evidence type="ECO:0000313" key="3">
    <source>
        <dbReference type="Proteomes" id="UP000289708"/>
    </source>
</evidence>
<evidence type="ECO:0000256" key="1">
    <source>
        <dbReference type="SAM" id="MobiDB-lite"/>
    </source>
</evidence>
<dbReference type="AlphaFoldDB" id="A0A4Q0MAV3"/>
<proteinExistence type="predicted"/>
<organism evidence="2 3">
    <name type="scientific">Hansschlegelia zhihuaiae</name>
    <dbReference type="NCBI Taxonomy" id="405005"/>
    <lineage>
        <taxon>Bacteria</taxon>
        <taxon>Pseudomonadati</taxon>
        <taxon>Pseudomonadota</taxon>
        <taxon>Alphaproteobacteria</taxon>
        <taxon>Hyphomicrobiales</taxon>
        <taxon>Methylopilaceae</taxon>
        <taxon>Hansschlegelia</taxon>
    </lineage>
</organism>
<dbReference type="RefSeq" id="WP_128778768.1">
    <property type="nucleotide sequence ID" value="NZ_RYFI01000019.1"/>
</dbReference>
<protein>
    <submittedName>
        <fullName evidence="2">Uncharacterized protein</fullName>
    </submittedName>
</protein>
<evidence type="ECO:0000313" key="2">
    <source>
        <dbReference type="EMBL" id="RXF69939.1"/>
    </source>
</evidence>
<name>A0A4Q0MAV3_9HYPH</name>
<comment type="caution">
    <text evidence="2">The sequence shown here is derived from an EMBL/GenBank/DDBJ whole genome shotgun (WGS) entry which is preliminary data.</text>
</comment>
<dbReference type="EMBL" id="RYFI01000019">
    <property type="protein sequence ID" value="RXF69939.1"/>
    <property type="molecule type" value="Genomic_DNA"/>
</dbReference>
<feature type="region of interest" description="Disordered" evidence="1">
    <location>
        <begin position="1"/>
        <end position="23"/>
    </location>
</feature>
<sequence>MLTQRHRPLTRSQAAKQAAVTRAETARREARSLRYWLGDIMGVRRSKAEMVASRNAFDRMTGAAAWDVEQAMGVAVCDGFAVKAPGPRGGAGWTLTPSGERMIRRRLDLPARESR</sequence>
<gene>
    <name evidence="2" type="ORF">EK403_17550</name>
</gene>